<keyword evidence="3" id="KW-0378">Hydrolase</keyword>
<evidence type="ECO:0000259" key="2">
    <source>
        <dbReference type="Pfam" id="PF02129"/>
    </source>
</evidence>
<evidence type="ECO:0000313" key="3">
    <source>
        <dbReference type="EMBL" id="BCB78225.1"/>
    </source>
</evidence>
<dbReference type="Gene3D" id="3.40.50.1820">
    <property type="entry name" value="alpha/beta hydrolase"/>
    <property type="match status" value="1"/>
</dbReference>
<feature type="chain" id="PRO_5026278682" evidence="1">
    <location>
        <begin position="32"/>
        <end position="345"/>
    </location>
</feature>
<feature type="signal peptide" evidence="1">
    <location>
        <begin position="1"/>
        <end position="31"/>
    </location>
</feature>
<dbReference type="RefSeq" id="WP_173037804.1">
    <property type="nucleotide sequence ID" value="NZ_AP022870.1"/>
</dbReference>
<dbReference type="Proteomes" id="UP000502508">
    <property type="component" value="Chromosome"/>
</dbReference>
<sequence length="345" mass="37176">MDDTFDRRRVLAMGGALAATPLLATGTPAQAAPSTKDGVTLRRVTFTAPDGVRLVGHLRIPTGRRVPRPAVLLSNAMTSVKEQSVQTGYAHGLAAAGFVTLVFDQRRFGESGGEPRQHEDNEDRLTDLQAAVSYLIGQKAIVDSGRIGALGVSIGGGLAMKLTAVDPRVGAFVAIAAGLHDPQRIRQLFGGPDAYAAALAEQTAALERYHRTGKMEYIPIVRTSDVPDTQPVLFNSDIATEYYGTARGAAARWQNRASTLSLRTILVHDVRHPVDLVGPRAGLLAVGALDRSTLPEDHQAIYDRLTGPRRLVLLENVGHNDLYDQPQHVGRVVAEAATWFRTHLH</sequence>
<organism evidence="3 4">
    <name type="scientific">Phytohabitans flavus</name>
    <dbReference type="NCBI Taxonomy" id="1076124"/>
    <lineage>
        <taxon>Bacteria</taxon>
        <taxon>Bacillati</taxon>
        <taxon>Actinomycetota</taxon>
        <taxon>Actinomycetes</taxon>
        <taxon>Micromonosporales</taxon>
        <taxon>Micromonosporaceae</taxon>
    </lineage>
</organism>
<dbReference type="InterPro" id="IPR000383">
    <property type="entry name" value="Xaa-Pro-like_dom"/>
</dbReference>
<evidence type="ECO:0000256" key="1">
    <source>
        <dbReference type="SAM" id="SignalP"/>
    </source>
</evidence>
<evidence type="ECO:0000313" key="4">
    <source>
        <dbReference type="Proteomes" id="UP000502508"/>
    </source>
</evidence>
<protein>
    <submittedName>
        <fullName evidence="3">Alpha/beta hydrolase</fullName>
    </submittedName>
</protein>
<accession>A0A6F8XWL7</accession>
<dbReference type="InterPro" id="IPR006311">
    <property type="entry name" value="TAT_signal"/>
</dbReference>
<dbReference type="Pfam" id="PF02129">
    <property type="entry name" value="Peptidase_S15"/>
    <property type="match status" value="1"/>
</dbReference>
<keyword evidence="1" id="KW-0732">Signal</keyword>
<reference evidence="3 4" key="2">
    <citation type="submission" date="2020-03" db="EMBL/GenBank/DDBJ databases">
        <authorList>
            <person name="Ichikawa N."/>
            <person name="Kimura A."/>
            <person name="Kitahashi Y."/>
            <person name="Uohara A."/>
        </authorList>
    </citation>
    <scope>NUCLEOTIDE SEQUENCE [LARGE SCALE GENOMIC DNA]</scope>
    <source>
        <strain evidence="3 4">NBRC 107702</strain>
    </source>
</reference>
<dbReference type="SUPFAM" id="SSF53474">
    <property type="entry name" value="alpha/beta-Hydrolases"/>
    <property type="match status" value="1"/>
</dbReference>
<dbReference type="GO" id="GO:0016787">
    <property type="term" value="F:hydrolase activity"/>
    <property type="evidence" value="ECO:0007669"/>
    <property type="project" value="UniProtKB-KW"/>
</dbReference>
<dbReference type="PANTHER" id="PTHR47751">
    <property type="entry name" value="SUPERFAMILY HYDROLASE, PUTATIVE (AFU_ORTHOLOGUE AFUA_2G16580)-RELATED"/>
    <property type="match status" value="1"/>
</dbReference>
<gene>
    <name evidence="3" type="ORF">Pflav_046350</name>
</gene>
<dbReference type="PANTHER" id="PTHR47751:SF1">
    <property type="entry name" value="SUPERFAMILY HYDROLASE, PUTATIVE (AFU_ORTHOLOGUE AFUA_2G16580)-RELATED"/>
    <property type="match status" value="1"/>
</dbReference>
<dbReference type="InterPro" id="IPR029058">
    <property type="entry name" value="AB_hydrolase_fold"/>
</dbReference>
<dbReference type="Gene3D" id="1.10.10.800">
    <property type="match status" value="1"/>
</dbReference>
<reference evidence="3 4" key="1">
    <citation type="submission" date="2020-03" db="EMBL/GenBank/DDBJ databases">
        <title>Whole genome shotgun sequence of Phytohabitans flavus NBRC 107702.</title>
        <authorList>
            <person name="Komaki H."/>
            <person name="Tamura T."/>
        </authorList>
    </citation>
    <scope>NUCLEOTIDE SEQUENCE [LARGE SCALE GENOMIC DNA]</scope>
    <source>
        <strain evidence="3 4">NBRC 107702</strain>
    </source>
</reference>
<keyword evidence="4" id="KW-1185">Reference proteome</keyword>
<name>A0A6F8XWL7_9ACTN</name>
<dbReference type="InterPro" id="IPR051411">
    <property type="entry name" value="Polyketide_trans_af380"/>
</dbReference>
<dbReference type="AlphaFoldDB" id="A0A6F8XWL7"/>
<dbReference type="EMBL" id="AP022870">
    <property type="protein sequence ID" value="BCB78225.1"/>
    <property type="molecule type" value="Genomic_DNA"/>
</dbReference>
<feature type="domain" description="Xaa-Pro dipeptidyl-peptidase-like" evidence="2">
    <location>
        <begin position="50"/>
        <end position="184"/>
    </location>
</feature>
<dbReference type="KEGG" id="pfla:Pflav_046350"/>
<dbReference type="PROSITE" id="PS51318">
    <property type="entry name" value="TAT"/>
    <property type="match status" value="1"/>
</dbReference>
<proteinExistence type="predicted"/>